<proteinExistence type="predicted"/>
<dbReference type="OrthoDB" id="6912785at2"/>
<dbReference type="RefSeq" id="WP_012702637.1">
    <property type="nucleotide sequence ID" value="NC_012560.1"/>
</dbReference>
<gene>
    <name evidence="1" type="ordered locus">Avin_41310</name>
</gene>
<reference evidence="1 2" key="1">
    <citation type="journal article" date="2009" name="J. Bacteriol.">
        <title>Genome sequence of Azotobacter vinelandii, an obligate aerobe specialized to support diverse anaerobic metabolic processes.</title>
        <authorList>
            <person name="Setubal J.C."/>
            <person name="dos Santos P."/>
            <person name="Goldman B.S."/>
            <person name="Ertesvag H."/>
            <person name="Espin G."/>
            <person name="Rubio L.M."/>
            <person name="Valla S."/>
            <person name="Almeida N.F."/>
            <person name="Balasubramanian D."/>
            <person name="Cromes L."/>
            <person name="Curatti L."/>
            <person name="Du Z."/>
            <person name="Godsy E."/>
            <person name="Goodner B."/>
            <person name="Hellner-Burris K."/>
            <person name="Hernandez J.A."/>
            <person name="Houmiel K."/>
            <person name="Imperial J."/>
            <person name="Kennedy C."/>
            <person name="Larson T.J."/>
            <person name="Latreille P."/>
            <person name="Ligon L.S."/>
            <person name="Lu J."/>
            <person name="Maerk M."/>
            <person name="Miller N.M."/>
            <person name="Norton S."/>
            <person name="O'Carroll I.P."/>
            <person name="Paulsen I."/>
            <person name="Raulfs E.C."/>
            <person name="Roemer R."/>
            <person name="Rosser J."/>
            <person name="Segura D."/>
            <person name="Slater S."/>
            <person name="Stricklin S.L."/>
            <person name="Studholme D.J."/>
            <person name="Sun J."/>
            <person name="Viana C.J."/>
            <person name="Wallin E."/>
            <person name="Wang B."/>
            <person name="Wheeler C."/>
            <person name="Zhu H."/>
            <person name="Dean D.R."/>
            <person name="Dixon R."/>
            <person name="Wood D."/>
        </authorList>
    </citation>
    <scope>NUCLEOTIDE SEQUENCE [LARGE SCALE GENOMIC DNA]</scope>
    <source>
        <strain evidence="2">DJ / ATCC BAA-1303</strain>
    </source>
</reference>
<dbReference type="EMBL" id="CP001157">
    <property type="protein sequence ID" value="ACO80264.1"/>
    <property type="molecule type" value="Genomic_DNA"/>
</dbReference>
<sequence>MQYAEPLECSTDPQDELEERIGLDFCAHDQDWLDYCRLGGHEHYEPPVAERPEKDYARAA</sequence>
<keyword evidence="2" id="KW-1185">Reference proteome</keyword>
<evidence type="ECO:0000313" key="1">
    <source>
        <dbReference type="EMBL" id="ACO80264.1"/>
    </source>
</evidence>
<dbReference type="HOGENOM" id="CLU_2931204_0_0_6"/>
<dbReference type="GeneID" id="88187063"/>
<dbReference type="Proteomes" id="UP000002424">
    <property type="component" value="Chromosome"/>
</dbReference>
<protein>
    <submittedName>
        <fullName evidence="1">Uncharacterized protein</fullName>
    </submittedName>
</protein>
<accession>C1DET5</accession>
<dbReference type="EnsemblBacteria" id="ACO80264">
    <property type="protein sequence ID" value="ACO80264"/>
    <property type="gene ID" value="Avin_41310"/>
</dbReference>
<name>C1DET5_AZOVD</name>
<evidence type="ECO:0000313" key="2">
    <source>
        <dbReference type="Proteomes" id="UP000002424"/>
    </source>
</evidence>
<dbReference type="KEGG" id="avn:Avin_41310"/>
<dbReference type="AlphaFoldDB" id="C1DET5"/>
<organism evidence="1 2">
    <name type="scientific">Azotobacter vinelandii (strain DJ / ATCC BAA-1303)</name>
    <dbReference type="NCBI Taxonomy" id="322710"/>
    <lineage>
        <taxon>Bacteria</taxon>
        <taxon>Pseudomonadati</taxon>
        <taxon>Pseudomonadota</taxon>
        <taxon>Gammaproteobacteria</taxon>
        <taxon>Pseudomonadales</taxon>
        <taxon>Pseudomonadaceae</taxon>
        <taxon>Azotobacter</taxon>
    </lineage>
</organism>